<proteinExistence type="predicted"/>
<keyword evidence="3" id="KW-1185">Reference proteome</keyword>
<reference evidence="2 3" key="1">
    <citation type="journal article" date="2014" name="PLoS Genet.">
        <title>Analysis of the Phlebiopsis gigantea genome, transcriptome and secretome provides insight into its pioneer colonization strategies of wood.</title>
        <authorList>
            <person name="Hori C."/>
            <person name="Ishida T."/>
            <person name="Igarashi K."/>
            <person name="Samejima M."/>
            <person name="Suzuki H."/>
            <person name="Master E."/>
            <person name="Ferreira P."/>
            <person name="Ruiz-Duenas F.J."/>
            <person name="Held B."/>
            <person name="Canessa P."/>
            <person name="Larrondo L.F."/>
            <person name="Schmoll M."/>
            <person name="Druzhinina I.S."/>
            <person name="Kubicek C.P."/>
            <person name="Gaskell J.A."/>
            <person name="Kersten P."/>
            <person name="St John F."/>
            <person name="Glasner J."/>
            <person name="Sabat G."/>
            <person name="Splinter BonDurant S."/>
            <person name="Syed K."/>
            <person name="Yadav J."/>
            <person name="Mgbeahuruike A.C."/>
            <person name="Kovalchuk A."/>
            <person name="Asiegbu F.O."/>
            <person name="Lackner G."/>
            <person name="Hoffmeister D."/>
            <person name="Rencoret J."/>
            <person name="Gutierrez A."/>
            <person name="Sun H."/>
            <person name="Lindquist E."/>
            <person name="Barry K."/>
            <person name="Riley R."/>
            <person name="Grigoriev I.V."/>
            <person name="Henrissat B."/>
            <person name="Kues U."/>
            <person name="Berka R.M."/>
            <person name="Martinez A.T."/>
            <person name="Covert S.F."/>
            <person name="Blanchette R.A."/>
            <person name="Cullen D."/>
        </authorList>
    </citation>
    <scope>NUCLEOTIDE SEQUENCE [LARGE SCALE GENOMIC DNA]</scope>
    <source>
        <strain evidence="2 3">11061_1 CR5-6</strain>
    </source>
</reference>
<feature type="region of interest" description="Disordered" evidence="1">
    <location>
        <begin position="1"/>
        <end position="32"/>
    </location>
</feature>
<evidence type="ECO:0000313" key="2">
    <source>
        <dbReference type="EMBL" id="KIP06162.1"/>
    </source>
</evidence>
<organism evidence="2 3">
    <name type="scientific">Phlebiopsis gigantea (strain 11061_1 CR5-6)</name>
    <name type="common">White-rot fungus</name>
    <name type="synonym">Peniophora gigantea</name>
    <dbReference type="NCBI Taxonomy" id="745531"/>
    <lineage>
        <taxon>Eukaryota</taxon>
        <taxon>Fungi</taxon>
        <taxon>Dikarya</taxon>
        <taxon>Basidiomycota</taxon>
        <taxon>Agaricomycotina</taxon>
        <taxon>Agaricomycetes</taxon>
        <taxon>Polyporales</taxon>
        <taxon>Phanerochaetaceae</taxon>
        <taxon>Phlebiopsis</taxon>
    </lineage>
</organism>
<dbReference type="AlphaFoldDB" id="A0A0C3S6F0"/>
<evidence type="ECO:0000256" key="1">
    <source>
        <dbReference type="SAM" id="MobiDB-lite"/>
    </source>
</evidence>
<sequence>MPRGHRAPHNRGPAASQTGRLTRPHPSNFYHRIPDREYKEWSQFYQMHQTR</sequence>
<dbReference type="HOGENOM" id="CLU_3107160_0_0_1"/>
<name>A0A0C3S6F0_PHLG1</name>
<protein>
    <submittedName>
        <fullName evidence="2">Uncharacterized protein</fullName>
    </submittedName>
</protein>
<dbReference type="Proteomes" id="UP000053257">
    <property type="component" value="Unassembled WGS sequence"/>
</dbReference>
<accession>A0A0C3S6F0</accession>
<evidence type="ECO:0000313" key="3">
    <source>
        <dbReference type="Proteomes" id="UP000053257"/>
    </source>
</evidence>
<gene>
    <name evidence="2" type="ORF">PHLGIDRAFT_19520</name>
</gene>
<dbReference type="EMBL" id="KN840524">
    <property type="protein sequence ID" value="KIP06162.1"/>
    <property type="molecule type" value="Genomic_DNA"/>
</dbReference>